<feature type="non-terminal residue" evidence="6">
    <location>
        <position position="1"/>
    </location>
</feature>
<evidence type="ECO:0000259" key="3">
    <source>
        <dbReference type="Pfam" id="PF23210"/>
    </source>
</evidence>
<evidence type="ECO:0000259" key="5">
    <source>
        <dbReference type="Pfam" id="PF23227"/>
    </source>
</evidence>
<feature type="domain" description="Maestro/Maestro-like HEAT-repeats" evidence="5">
    <location>
        <begin position="1343"/>
        <end position="1612"/>
    </location>
</feature>
<dbReference type="InterPro" id="IPR016024">
    <property type="entry name" value="ARM-type_fold"/>
</dbReference>
<organism evidence="6 7">
    <name type="scientific">Macrostomum lignano</name>
    <dbReference type="NCBI Taxonomy" id="282301"/>
    <lineage>
        <taxon>Eukaryota</taxon>
        <taxon>Metazoa</taxon>
        <taxon>Spiralia</taxon>
        <taxon>Lophotrochozoa</taxon>
        <taxon>Platyhelminthes</taxon>
        <taxon>Rhabditophora</taxon>
        <taxon>Macrostomorpha</taxon>
        <taxon>Macrostomida</taxon>
        <taxon>Macrostomidae</taxon>
        <taxon>Macrostomum</taxon>
    </lineage>
</organism>
<evidence type="ECO:0000259" key="4">
    <source>
        <dbReference type="Pfam" id="PF23221"/>
    </source>
</evidence>
<dbReference type="SUPFAM" id="SSF48371">
    <property type="entry name" value="ARM repeat"/>
    <property type="match status" value="2"/>
</dbReference>
<comment type="caution">
    <text evidence="6">The sequence shown here is derived from an EMBL/GenBank/DDBJ whole genome shotgun (WGS) entry which is preliminary data.</text>
</comment>
<keyword evidence="1" id="KW-0677">Repeat</keyword>
<evidence type="ECO:0000313" key="6">
    <source>
        <dbReference type="EMBL" id="PAA75871.1"/>
    </source>
</evidence>
<dbReference type="InterPro" id="IPR055408">
    <property type="entry name" value="HEAT_MROH2B-like"/>
</dbReference>
<dbReference type="Pfam" id="PF23227">
    <property type="entry name" value="HEAT_MROH2B_C"/>
    <property type="match status" value="1"/>
</dbReference>
<keyword evidence="7" id="KW-1185">Reference proteome</keyword>
<dbReference type="Gene3D" id="1.25.10.10">
    <property type="entry name" value="Leucine-rich Repeat Variant"/>
    <property type="match status" value="4"/>
</dbReference>
<sequence length="1614" mass="174175">AMATKKTVVSTKPYACNRQIDSIVDSLLATAGDKSEQVREAVAESLFNLGKQEPNMVVSLAVAYLGQHSKHPQPHRVCILNALHRIFTNVEHEFPSDLLSEAVQQCVLELTATKEVIPEWQTAASEVLVALSTKYCNAVMEKLMEKVQPGTTPHFFVVQTLANMAVNNPFAMIPFLPVLLSTLLPQLGSVKLDNMRWVFANAISRFCEAIVEYIANPDRAPDPNVRRETFTAEVTSAYDFMFSNWLMTAKEARLRVAIVDALGNCAQLLAREKLAEQLPRLVHGMLALYKKHPEPFHISRALANVLIAYRQLREPEAPLPLPPQDLEQLLTALFAQETAAQAATEAPTPLALKNQNEVFRCFGLICSLAPDRTVAFLVPRLEGNERSKLAALALLRHIVGACHDALADRSSLILSATKSAISDSSPKVKRALAQAVIVMAAHGYLGLEGGRLLLQFVLQGCADKEAGQLCSNVLQLMSSTVSGSASFLFPTLLEFLIPPEFADAAEAVCRAVHTLFQEQLSPADTVIDYDVAHGLPKPQALLARLLALAGRPSARSGHALRALACLAPNLHENLASLTDLVVPKLCEFLDGDLPDDAQEKWHQLMLKTVKKLGEHLNDVEYVTSLAQQLVEQASAAGRDPAEKQFGNSLAGVLLTYCQRREVVVQLLDSIWTACRHTDPADRAAIAKTAGLVATAHMDSVLERLAAYAKGRDAEGGGGGGGGGIVGFLKKATSSSGASPQERLSVLLACGQVAAQAPKHLLVSRLETDIMRHLRPYLAAKDGGGRESKRALLETLALVAEAVHPSRLGRQDYELKERDEMLKYLQAVLHAETPSALHHPDQQADLREPAMRALRRLQQLRPLPADSEAADLLREAARSVVSLPLDGGVKKAKFDEATEARVTSAVEAAAQLLETLLMEQPTWQQLERLLRLLLDEFAAAVPDLERERALHLAKRLLAAFHQHLLDCLDRPAKPVSRDPDLGGLVGGLVPRVTDPAIPVRELGLRCIELLLKLSLIYYEQEESVNISSSVSVISERLHRSDSNVMFQAVSDVGKLALRVLEPRPQLASLVTACVDGLRERRTDCASAACVLLGNAVKSRGAELYSEVDSLVGLMGTALARLDRDVPARTGLLRAVRSLCQHHLLPVLNCLLHKDLPWPDSDQELWHQLASVDAHKCLTTLLDTLTSALPYEKKADSRKAATKLPQAAVTAIGILSEPDCSADAVLGQFYRLLLALSLAASVHCSVDSGANPEAIQLALRRFLAGSGCHEVLEDVTWAELRRGANWQAAMSALLAGALRCRPQAAAELCAATLGHVQAAHECHRLTACLLAEQLLPADPAGSDNLLSALLTRLADQSAGVRRAALRAMAASAPRCARAHATSLLSACLNGIDDRDDAVCAAAMAALSALLGCLAEPDLRPILVNVCLRTRACFEREAADLRRAAFALLAAFCSPEQFATGPSEAVLTEQAQSSLVPLLLHSSDPDQDAATEARRALSVLLPLLRAPGLSEALERHLRPGCWHPGEAAHAVSRQAQPERVPAYAAACLAYFRSAWPELRAAAALLSGCLLLNCTEAALRSQSVSAEHVCACLESLLKDPAAPVRIGAAQALSLLHSY</sequence>
<evidence type="ECO:0000256" key="1">
    <source>
        <dbReference type="ARBA" id="ARBA00022737"/>
    </source>
</evidence>
<dbReference type="InterPro" id="IPR055406">
    <property type="entry name" value="HEAT_Maestro"/>
</dbReference>
<feature type="domain" description="Maestro-like HEAT-repeats" evidence="2">
    <location>
        <begin position="944"/>
        <end position="1169"/>
    </location>
</feature>
<proteinExistence type="predicted"/>
<dbReference type="PANTHER" id="PTHR23120">
    <property type="entry name" value="MAESTRO-RELATED HEAT DOMAIN-CONTAINING"/>
    <property type="match status" value="1"/>
</dbReference>
<dbReference type="InterPro" id="IPR048465">
    <property type="entry name" value="Maestro-like_HEAT"/>
</dbReference>
<dbReference type="Pfam" id="PF21047">
    <property type="entry name" value="HEAT_Maestro"/>
    <property type="match status" value="1"/>
</dbReference>
<evidence type="ECO:0000313" key="7">
    <source>
        <dbReference type="Proteomes" id="UP000215902"/>
    </source>
</evidence>
<reference evidence="6 7" key="1">
    <citation type="submission" date="2017-06" db="EMBL/GenBank/DDBJ databases">
        <title>A platform for efficient transgenesis in Macrostomum lignano, a flatworm model organism for stem cell research.</title>
        <authorList>
            <person name="Berezikov E."/>
        </authorList>
    </citation>
    <scope>NUCLEOTIDE SEQUENCE [LARGE SCALE GENOMIC DNA]</scope>
    <source>
        <strain evidence="6">DV1</strain>
        <tissue evidence="6">Whole organism</tissue>
    </source>
</reference>
<evidence type="ECO:0000259" key="2">
    <source>
        <dbReference type="Pfam" id="PF21047"/>
    </source>
</evidence>
<feature type="domain" description="MROH2B-like HEAT-repeats" evidence="3">
    <location>
        <begin position="269"/>
        <end position="917"/>
    </location>
</feature>
<dbReference type="Pfam" id="PF23210">
    <property type="entry name" value="HEAT_Maestro_2"/>
    <property type="match status" value="1"/>
</dbReference>
<dbReference type="PANTHER" id="PTHR23120:SF0">
    <property type="entry name" value="MAESTRO HEAT-LIKE REPEAT FAMILY MEMBER 1"/>
    <property type="match status" value="1"/>
</dbReference>
<name>A0A267FQ23_9PLAT</name>
<dbReference type="Pfam" id="PF23221">
    <property type="entry name" value="HEAT_MROH2B_1st"/>
    <property type="match status" value="1"/>
</dbReference>
<dbReference type="STRING" id="282301.A0A267FQ23"/>
<feature type="domain" description="MROH2B-like N-terminal HEAT-repeats" evidence="4">
    <location>
        <begin position="46"/>
        <end position="264"/>
    </location>
</feature>
<dbReference type="EMBL" id="NIVC01000858">
    <property type="protein sequence ID" value="PAA75871.1"/>
    <property type="molecule type" value="Genomic_DNA"/>
</dbReference>
<dbReference type="InterPro" id="IPR011989">
    <property type="entry name" value="ARM-like"/>
</dbReference>
<dbReference type="Proteomes" id="UP000215902">
    <property type="component" value="Unassembled WGS sequence"/>
</dbReference>
<dbReference type="OrthoDB" id="1884734at2759"/>
<gene>
    <name evidence="6" type="ORF">BOX15_Mlig004049g1</name>
</gene>
<dbReference type="GO" id="GO:0005737">
    <property type="term" value="C:cytoplasm"/>
    <property type="evidence" value="ECO:0007669"/>
    <property type="project" value="TreeGrafter"/>
</dbReference>
<dbReference type="InterPro" id="IPR056282">
    <property type="entry name" value="MROH2B-like_N_HEAT"/>
</dbReference>
<protein>
    <submittedName>
        <fullName evidence="6">Uncharacterized protein</fullName>
    </submittedName>
</protein>
<dbReference type="InterPro" id="IPR045206">
    <property type="entry name" value="Maestro_heat-like_prot"/>
</dbReference>
<accession>A0A267FQ23</accession>